<dbReference type="AlphaFoldDB" id="A0AAD8LIC7"/>
<dbReference type="EMBL" id="JAUHHV010000001">
    <property type="protein sequence ID" value="KAK1439511.1"/>
    <property type="molecule type" value="Genomic_DNA"/>
</dbReference>
<dbReference type="Gene3D" id="1.20.1280.50">
    <property type="match status" value="1"/>
</dbReference>
<protein>
    <recommendedName>
        <fullName evidence="1">F-box domain-containing protein</fullName>
    </recommendedName>
</protein>
<proteinExistence type="predicted"/>
<evidence type="ECO:0000259" key="1">
    <source>
        <dbReference type="PROSITE" id="PS50181"/>
    </source>
</evidence>
<dbReference type="SMART" id="SM00256">
    <property type="entry name" value="FBOX"/>
    <property type="match status" value="1"/>
</dbReference>
<dbReference type="InterPro" id="IPR001810">
    <property type="entry name" value="F-box_dom"/>
</dbReference>
<dbReference type="InterPro" id="IPR036047">
    <property type="entry name" value="F-box-like_dom_sf"/>
</dbReference>
<organism evidence="2 3">
    <name type="scientific">Tagetes erecta</name>
    <name type="common">African marigold</name>
    <dbReference type="NCBI Taxonomy" id="13708"/>
    <lineage>
        <taxon>Eukaryota</taxon>
        <taxon>Viridiplantae</taxon>
        <taxon>Streptophyta</taxon>
        <taxon>Embryophyta</taxon>
        <taxon>Tracheophyta</taxon>
        <taxon>Spermatophyta</taxon>
        <taxon>Magnoliopsida</taxon>
        <taxon>eudicotyledons</taxon>
        <taxon>Gunneridae</taxon>
        <taxon>Pentapetalae</taxon>
        <taxon>asterids</taxon>
        <taxon>campanulids</taxon>
        <taxon>Asterales</taxon>
        <taxon>Asteraceae</taxon>
        <taxon>Asteroideae</taxon>
        <taxon>Heliantheae alliance</taxon>
        <taxon>Tageteae</taxon>
        <taxon>Tagetes</taxon>
    </lineage>
</organism>
<dbReference type="PANTHER" id="PTHR31482:SF15">
    <property type="entry name" value="F-BOX DOMAIN-CONTAINING PROTEIN"/>
    <property type="match status" value="1"/>
</dbReference>
<sequence length="395" mass="46114">MLIYFVTFLSFVVFYKFSLPIKQLPPWCNEIKLLFFRFLEDLSVLLPSAKSLKSALSIYFSSNMSSKTKRKCYNKLNTKPTEKIETATTIEPSLLDLPDLALETILEKLEPTDLCKMACVSTYLRDVCLTDHLWKQHMQKKWGKIVGLAAKNEWLLHVASQKHILDEEARRGFLSKLWPVMTFQFNDDKKASQSPVTSSIASCYKALETGKFWFPAQVFNRENGHVGFIMSCYDAELSYDSQTDTFDARYPPHGPRAMAEESGVTWDRLREAPVDYSPHDLLTSTCLNDLRPKDHIEIQWRRNKQFPYGWWYGVIGHLESCDANDTYCRCHESDTVVLEFKQYALGSRWRHMTINRRDHREEGNETEGFYGGIKKLENKDEISMWQRFWPCNILE</sequence>
<accession>A0AAD8LIC7</accession>
<comment type="caution">
    <text evidence="2">The sequence shown here is derived from an EMBL/GenBank/DDBJ whole genome shotgun (WGS) entry which is preliminary data.</text>
</comment>
<reference evidence="2" key="1">
    <citation type="journal article" date="2023" name="bioRxiv">
        <title>Improved chromosome-level genome assembly for marigold (Tagetes erecta).</title>
        <authorList>
            <person name="Jiang F."/>
            <person name="Yuan L."/>
            <person name="Wang S."/>
            <person name="Wang H."/>
            <person name="Xu D."/>
            <person name="Wang A."/>
            <person name="Fan W."/>
        </authorList>
    </citation>
    <scope>NUCLEOTIDE SEQUENCE</scope>
    <source>
        <strain evidence="2">WSJ</strain>
        <tissue evidence="2">Leaf</tissue>
    </source>
</reference>
<dbReference type="PANTHER" id="PTHR31482">
    <property type="entry name" value="ESTS AU081301(E20138)"/>
    <property type="match status" value="1"/>
</dbReference>
<feature type="domain" description="F-box" evidence="1">
    <location>
        <begin position="91"/>
        <end position="137"/>
    </location>
</feature>
<dbReference type="Pfam" id="PF12937">
    <property type="entry name" value="F-box-like"/>
    <property type="match status" value="1"/>
</dbReference>
<keyword evidence="3" id="KW-1185">Reference proteome</keyword>
<evidence type="ECO:0000313" key="3">
    <source>
        <dbReference type="Proteomes" id="UP001229421"/>
    </source>
</evidence>
<name>A0AAD8LIC7_TARER</name>
<dbReference type="Proteomes" id="UP001229421">
    <property type="component" value="Unassembled WGS sequence"/>
</dbReference>
<gene>
    <name evidence="2" type="ORF">QVD17_05330</name>
</gene>
<evidence type="ECO:0000313" key="2">
    <source>
        <dbReference type="EMBL" id="KAK1439511.1"/>
    </source>
</evidence>
<dbReference type="SUPFAM" id="SSF81383">
    <property type="entry name" value="F-box domain"/>
    <property type="match status" value="1"/>
</dbReference>
<dbReference type="PROSITE" id="PS50181">
    <property type="entry name" value="FBOX"/>
    <property type="match status" value="1"/>
</dbReference>